<dbReference type="Proteomes" id="UP000199017">
    <property type="component" value="Unassembled WGS sequence"/>
</dbReference>
<organism evidence="1 2">
    <name type="scientific">Alteribacillus bidgolensis</name>
    <dbReference type="NCBI Taxonomy" id="930129"/>
    <lineage>
        <taxon>Bacteria</taxon>
        <taxon>Bacillati</taxon>
        <taxon>Bacillota</taxon>
        <taxon>Bacilli</taxon>
        <taxon>Bacillales</taxon>
        <taxon>Bacillaceae</taxon>
        <taxon>Alteribacillus</taxon>
    </lineage>
</organism>
<proteinExistence type="predicted"/>
<sequence length="30" mass="3569">MEESKKILENFFPLANLLQNVWIKLGSRYS</sequence>
<name>A0A1G8Q8P7_9BACI</name>
<reference evidence="1 2" key="1">
    <citation type="submission" date="2016-10" db="EMBL/GenBank/DDBJ databases">
        <authorList>
            <person name="de Groot N.N."/>
        </authorList>
    </citation>
    <scope>NUCLEOTIDE SEQUENCE [LARGE SCALE GENOMIC DNA]</scope>
    <source>
        <strain evidence="2">P4B,CCM 7963,CECT 7998,DSM 25260,IBRC-M 10614,KCTC 13821</strain>
    </source>
</reference>
<evidence type="ECO:0000313" key="2">
    <source>
        <dbReference type="Proteomes" id="UP000199017"/>
    </source>
</evidence>
<protein>
    <submittedName>
        <fullName evidence="1">Uncharacterized protein</fullName>
    </submittedName>
</protein>
<keyword evidence="2" id="KW-1185">Reference proteome</keyword>
<evidence type="ECO:0000313" key="1">
    <source>
        <dbReference type="EMBL" id="SDJ00926.1"/>
    </source>
</evidence>
<accession>A0A1G8Q8P7</accession>
<dbReference type="STRING" id="930129.SAMN05216352_11840"/>
<dbReference type="AlphaFoldDB" id="A0A1G8Q8P7"/>
<dbReference type="EMBL" id="FNDU01000018">
    <property type="protein sequence ID" value="SDJ00926.1"/>
    <property type="molecule type" value="Genomic_DNA"/>
</dbReference>
<gene>
    <name evidence="1" type="ORF">SAMN05216352_11840</name>
</gene>